<evidence type="ECO:0000313" key="2">
    <source>
        <dbReference type="Proteomes" id="UP000077248"/>
    </source>
</evidence>
<dbReference type="RefSeq" id="XP_018382504.1">
    <property type="nucleotide sequence ID" value="XM_018530966.1"/>
</dbReference>
<gene>
    <name evidence="1" type="ORF">CC77DRAFT_271143</name>
</gene>
<dbReference type="EMBL" id="KV441487">
    <property type="protein sequence ID" value="OAG17083.1"/>
    <property type="molecule type" value="Genomic_DNA"/>
</dbReference>
<evidence type="ECO:0000313" key="1">
    <source>
        <dbReference type="EMBL" id="OAG17083.1"/>
    </source>
</evidence>
<sequence>MMLGGSSDRFALAISKDTRSWVSLKLEGRFGQERGRPSYELVPEKAEPMANQDGSSCRSAAEQTKFAEYVRAGTVTAVWRSRFQGSVWPIKDGLESIAEGLRRMGLFPCRHRRETRFQSHPFTPSAAKPHLFLHSLRRPDYRLLQRSRWIAATLNSPAARKLEAKSHVSFV</sequence>
<dbReference type="GeneID" id="29116560"/>
<name>A0A177DBB5_ALTAL</name>
<proteinExistence type="predicted"/>
<dbReference type="AlphaFoldDB" id="A0A177DBB5"/>
<dbReference type="VEuPathDB" id="FungiDB:CC77DRAFT_271143"/>
<dbReference type="Proteomes" id="UP000077248">
    <property type="component" value="Unassembled WGS sequence"/>
</dbReference>
<reference evidence="1 2" key="1">
    <citation type="submission" date="2016-05" db="EMBL/GenBank/DDBJ databases">
        <title>Comparative analysis of secretome profiles of manganese(II)-oxidizing ascomycete fungi.</title>
        <authorList>
            <consortium name="DOE Joint Genome Institute"/>
            <person name="Zeiner C.A."/>
            <person name="Purvine S.O."/>
            <person name="Zink E.M."/>
            <person name="Wu S."/>
            <person name="Pasa-Tolic L."/>
            <person name="Chaput D.L."/>
            <person name="Haridas S."/>
            <person name="Grigoriev I.V."/>
            <person name="Santelli C.M."/>
            <person name="Hansel C.M."/>
        </authorList>
    </citation>
    <scope>NUCLEOTIDE SEQUENCE [LARGE SCALE GENOMIC DNA]</scope>
    <source>
        <strain evidence="1 2">SRC1lrK2f</strain>
    </source>
</reference>
<keyword evidence="2" id="KW-1185">Reference proteome</keyword>
<protein>
    <submittedName>
        <fullName evidence="1">Uncharacterized protein</fullName>
    </submittedName>
</protein>
<accession>A0A177DBB5</accession>
<dbReference type="KEGG" id="aalt:CC77DRAFT_271143"/>
<organism evidence="1 2">
    <name type="scientific">Alternaria alternata</name>
    <name type="common">Alternaria rot fungus</name>
    <name type="synonym">Torula alternata</name>
    <dbReference type="NCBI Taxonomy" id="5599"/>
    <lineage>
        <taxon>Eukaryota</taxon>
        <taxon>Fungi</taxon>
        <taxon>Dikarya</taxon>
        <taxon>Ascomycota</taxon>
        <taxon>Pezizomycotina</taxon>
        <taxon>Dothideomycetes</taxon>
        <taxon>Pleosporomycetidae</taxon>
        <taxon>Pleosporales</taxon>
        <taxon>Pleosporineae</taxon>
        <taxon>Pleosporaceae</taxon>
        <taxon>Alternaria</taxon>
        <taxon>Alternaria sect. Alternaria</taxon>
        <taxon>Alternaria alternata complex</taxon>
    </lineage>
</organism>